<feature type="domain" description="Threonine/Serine exporter ThrE" evidence="9">
    <location>
        <begin position="315"/>
        <end position="441"/>
    </location>
</feature>
<dbReference type="EMBL" id="OBQI01000003">
    <property type="protein sequence ID" value="SOC49860.1"/>
    <property type="molecule type" value="Genomic_DNA"/>
</dbReference>
<name>A0A285V729_9ACTN</name>
<sequence length="467" mass="47978">MPPSSRDRSRRIARLPDRARKAIAGSGPPTAPFALRAQPSRVDAATARSALNLALRVGESMMAVGASAADVTAMVLRVAAAYGLTDCQVDVTFTSLTISYDPEDVPPLVLMRIVRPRGLDYTRLQGITELAAAIKAEGLDLADAHRRLDDVLSAPHPYRRPIHALGWSGVASCVAFLLGGGWLVALVAAVTTAAIELTIRALDRRGLPMFFQQVVGAAVATGAAVFLVVLEVEVRTSLVVAAGIVVLLAGLSFVGAAEDAISGFPVTAAARTFEVLTLTTGIVVGIAGVLDLARRAEVPLRVLDPSTFTVPFAVAVVAAAGMAGFWAVASHARPLAVGVATVAGALAWTTSSTVASFGVGPAVASAAAAVVVGFSGEALTDRLRIPPLLLAICGIVPLLPGLAIYRGLFGVVVEDDVPGGVNALVGAAAIGLALAAGVVLGKYFGRLLGGGQDRFDRRVRRRGTIRS</sequence>
<evidence type="ECO:0000256" key="3">
    <source>
        <dbReference type="ARBA" id="ARBA00022692"/>
    </source>
</evidence>
<feature type="transmembrane region" description="Helical" evidence="7">
    <location>
        <begin position="207"/>
        <end position="230"/>
    </location>
</feature>
<dbReference type="GO" id="GO:0005886">
    <property type="term" value="C:plasma membrane"/>
    <property type="evidence" value="ECO:0007669"/>
    <property type="project" value="UniProtKB-SubCell"/>
</dbReference>
<dbReference type="GO" id="GO:0022857">
    <property type="term" value="F:transmembrane transporter activity"/>
    <property type="evidence" value="ECO:0007669"/>
    <property type="project" value="InterPro"/>
</dbReference>
<feature type="domain" description="Threonine/serine exporter-like N-terminal" evidence="8">
    <location>
        <begin position="53"/>
        <end position="292"/>
    </location>
</feature>
<organism evidence="10 11">
    <name type="scientific">Blastococcus aggregatus</name>
    <dbReference type="NCBI Taxonomy" id="38502"/>
    <lineage>
        <taxon>Bacteria</taxon>
        <taxon>Bacillati</taxon>
        <taxon>Actinomycetota</taxon>
        <taxon>Actinomycetes</taxon>
        <taxon>Geodermatophilales</taxon>
        <taxon>Geodermatophilaceae</taxon>
        <taxon>Blastococcus</taxon>
    </lineage>
</organism>
<reference evidence="11" key="1">
    <citation type="submission" date="2017-08" db="EMBL/GenBank/DDBJ databases">
        <authorList>
            <person name="Varghese N."/>
            <person name="Submissions S."/>
        </authorList>
    </citation>
    <scope>NUCLEOTIDE SEQUENCE [LARGE SCALE GENOMIC DNA]</scope>
    <source>
        <strain evidence="11">DSM 4725</strain>
    </source>
</reference>
<evidence type="ECO:0000256" key="2">
    <source>
        <dbReference type="ARBA" id="ARBA00022475"/>
    </source>
</evidence>
<evidence type="ECO:0000313" key="11">
    <source>
        <dbReference type="Proteomes" id="UP000219435"/>
    </source>
</evidence>
<evidence type="ECO:0000256" key="7">
    <source>
        <dbReference type="SAM" id="Phobius"/>
    </source>
</evidence>
<protein>
    <submittedName>
        <fullName evidence="10">Uncharacterized membrane protein YjjP, DUF1212 family</fullName>
    </submittedName>
</protein>
<evidence type="ECO:0000259" key="8">
    <source>
        <dbReference type="Pfam" id="PF06738"/>
    </source>
</evidence>
<evidence type="ECO:0000259" key="9">
    <source>
        <dbReference type="Pfam" id="PF12821"/>
    </source>
</evidence>
<feature type="transmembrane region" description="Helical" evidence="7">
    <location>
        <begin position="421"/>
        <end position="444"/>
    </location>
</feature>
<dbReference type="InterPro" id="IPR050539">
    <property type="entry name" value="ThrE_Dicarb/AminoAcid_Exp"/>
</dbReference>
<dbReference type="InterPro" id="IPR010619">
    <property type="entry name" value="ThrE-like_N"/>
</dbReference>
<dbReference type="Proteomes" id="UP000219435">
    <property type="component" value="Unassembled WGS sequence"/>
</dbReference>
<feature type="transmembrane region" description="Helical" evidence="7">
    <location>
        <begin position="165"/>
        <end position="195"/>
    </location>
</feature>
<feature type="transmembrane region" description="Helical" evidence="7">
    <location>
        <begin position="388"/>
        <end position="409"/>
    </location>
</feature>
<evidence type="ECO:0000256" key="6">
    <source>
        <dbReference type="ARBA" id="ARBA00034125"/>
    </source>
</evidence>
<feature type="transmembrane region" description="Helical" evidence="7">
    <location>
        <begin position="236"/>
        <end position="256"/>
    </location>
</feature>
<feature type="transmembrane region" description="Helical" evidence="7">
    <location>
        <begin position="357"/>
        <end position="376"/>
    </location>
</feature>
<dbReference type="PANTHER" id="PTHR34390:SF2">
    <property type="entry name" value="SUCCINATE TRANSPORTER SUBUNIT YJJP-RELATED"/>
    <property type="match status" value="1"/>
</dbReference>
<keyword evidence="5 7" id="KW-0472">Membrane</keyword>
<keyword evidence="11" id="KW-1185">Reference proteome</keyword>
<feature type="transmembrane region" description="Helical" evidence="7">
    <location>
        <begin position="310"/>
        <end position="328"/>
    </location>
</feature>
<dbReference type="InterPro" id="IPR024528">
    <property type="entry name" value="ThrE_2"/>
</dbReference>
<dbReference type="Pfam" id="PF06738">
    <property type="entry name" value="ThrE"/>
    <property type="match status" value="1"/>
</dbReference>
<dbReference type="RefSeq" id="WP_245852763.1">
    <property type="nucleotide sequence ID" value="NZ_OBQI01000003.1"/>
</dbReference>
<dbReference type="Pfam" id="PF12821">
    <property type="entry name" value="ThrE_2"/>
    <property type="match status" value="1"/>
</dbReference>
<evidence type="ECO:0000256" key="4">
    <source>
        <dbReference type="ARBA" id="ARBA00022989"/>
    </source>
</evidence>
<feature type="transmembrane region" description="Helical" evidence="7">
    <location>
        <begin position="268"/>
        <end position="290"/>
    </location>
</feature>
<evidence type="ECO:0000256" key="1">
    <source>
        <dbReference type="ARBA" id="ARBA00004651"/>
    </source>
</evidence>
<proteinExistence type="inferred from homology"/>
<comment type="subcellular location">
    <subcellularLocation>
        <location evidence="1">Cell membrane</location>
        <topology evidence="1">Multi-pass membrane protein</topology>
    </subcellularLocation>
</comment>
<accession>A0A285V729</accession>
<evidence type="ECO:0000256" key="5">
    <source>
        <dbReference type="ARBA" id="ARBA00023136"/>
    </source>
</evidence>
<keyword evidence="4 7" id="KW-1133">Transmembrane helix</keyword>
<dbReference type="PANTHER" id="PTHR34390">
    <property type="entry name" value="UPF0442 PROTEIN YJJB-RELATED"/>
    <property type="match status" value="1"/>
</dbReference>
<keyword evidence="3 7" id="KW-0812">Transmembrane</keyword>
<keyword evidence="2" id="KW-1003">Cell membrane</keyword>
<comment type="similarity">
    <text evidence="6">Belongs to the ThrE exporter (TC 2.A.79) family.</text>
</comment>
<dbReference type="GO" id="GO:0015744">
    <property type="term" value="P:succinate transport"/>
    <property type="evidence" value="ECO:0007669"/>
    <property type="project" value="TreeGrafter"/>
</dbReference>
<dbReference type="AlphaFoldDB" id="A0A285V729"/>
<gene>
    <name evidence="10" type="ORF">SAMN05660748_2593</name>
</gene>
<evidence type="ECO:0000313" key="10">
    <source>
        <dbReference type="EMBL" id="SOC49860.1"/>
    </source>
</evidence>